<dbReference type="OrthoDB" id="9348951at2759"/>
<feature type="region of interest" description="Disordered" evidence="1">
    <location>
        <begin position="1237"/>
        <end position="1264"/>
    </location>
</feature>
<evidence type="ECO:0000313" key="3">
    <source>
        <dbReference type="Proteomes" id="UP000784294"/>
    </source>
</evidence>
<feature type="region of interest" description="Disordered" evidence="1">
    <location>
        <begin position="584"/>
        <end position="613"/>
    </location>
</feature>
<feature type="compositionally biased region" description="Polar residues" evidence="1">
    <location>
        <begin position="15"/>
        <end position="28"/>
    </location>
</feature>
<feature type="compositionally biased region" description="Low complexity" evidence="1">
    <location>
        <begin position="1522"/>
        <end position="1559"/>
    </location>
</feature>
<feature type="compositionally biased region" description="Low complexity" evidence="1">
    <location>
        <begin position="1247"/>
        <end position="1263"/>
    </location>
</feature>
<feature type="region of interest" description="Disordered" evidence="1">
    <location>
        <begin position="58"/>
        <end position="94"/>
    </location>
</feature>
<accession>A0A3S5CHS2</accession>
<organism evidence="2 3">
    <name type="scientific">Protopolystoma xenopodis</name>
    <dbReference type="NCBI Taxonomy" id="117903"/>
    <lineage>
        <taxon>Eukaryota</taxon>
        <taxon>Metazoa</taxon>
        <taxon>Spiralia</taxon>
        <taxon>Lophotrochozoa</taxon>
        <taxon>Platyhelminthes</taxon>
        <taxon>Monogenea</taxon>
        <taxon>Polyopisthocotylea</taxon>
        <taxon>Polystomatidea</taxon>
        <taxon>Polystomatidae</taxon>
        <taxon>Protopolystoma</taxon>
    </lineage>
</organism>
<proteinExistence type="predicted"/>
<feature type="region of interest" description="Disordered" evidence="1">
    <location>
        <begin position="1517"/>
        <end position="1559"/>
    </location>
</feature>
<feature type="region of interest" description="Disordered" evidence="1">
    <location>
        <begin position="298"/>
        <end position="333"/>
    </location>
</feature>
<reference evidence="2" key="1">
    <citation type="submission" date="2018-11" db="EMBL/GenBank/DDBJ databases">
        <authorList>
            <consortium name="Pathogen Informatics"/>
        </authorList>
    </citation>
    <scope>NUCLEOTIDE SEQUENCE</scope>
</reference>
<feature type="region of interest" description="Disordered" evidence="1">
    <location>
        <begin position="1057"/>
        <end position="1091"/>
    </location>
</feature>
<dbReference type="EMBL" id="CAAALY010006308">
    <property type="protein sequence ID" value="VEL09428.1"/>
    <property type="molecule type" value="Genomic_DNA"/>
</dbReference>
<keyword evidence="3" id="KW-1185">Reference proteome</keyword>
<sequence length="1727" mass="174485">MPTPSLISPLPGRATTPSSKYQQQTSPIHSTFTASSVISPGPLRNYSDYLSPSTISIHDTGSGDFEPLSQTGGLANGETGNSTTNLPWPNSTVTSTSPASSSLLCSIAQSNSVAAMTPGFETNMTVTPVAATGVGSPSAIFCAPTSSHIFLLPAQVSGPPASTDHVTGELEDSGLSHITITSTPSASTMVTTTTTSGLVASSSVASSSVGPLTPKVILPRDEHIPRLVSLPGPTSLAALLPSPLTSSGPAIDSAVSIMIRPLLSAACGANGLPTSSDKCLLADLDSCSVYLDDKQLTRQPQQSHHLSVQHQKKQQQQQMLPLKSPPSDSTTSGIPLFVQLAPAANSQNPALVFPGISLQPGPQDIQGHSAVKLTTLSTCHRPASTGLDQLLSMPTALHSGLPAFSISSSSSSSSSSLSSSSSSNELLLLAPKSSNTVSTDVVACQPSSVLEANGPTTVYSNGVSINNLPISASPAPDDLSCLAPPLRPLSQSQLVLASRNMSTTSAIASTAVATIATLSTSMLPGSLTSPSRTTLSTFASSPALTSISPSSSSLPLSGVIGITPHPPPSGSIAGLVSSNVASTSTSIGSSRTSNTNSTSSITSGTSTTVGLSSPSLSTGLNSTLVSVMTGAATTAATASLPATTASSCLGLTCAVTTSKLPLSPASVVTNGAGAGIGGSSGSGITATAAPTTRRAFFVDGNSLSETVALLQSMNPKATVTQQQFLLIPTSNKSHVVLCPQPPTAALTSISPQKLAAAAAASAMGANSSTILSAPATSESDKLTSGLVAQSRRTAASIPASGEGHKLLQLVMTKSESALETLVGLAGCETSVVNASTVIGSQNLLSTSINTNTLANTNNTAIGNISKGVSRLTAPDHNNLSIGGSGDTRTAVSLSLVNGTSVNSLAVSASSILSSSTSCPVSSALSASSLVHQSLANSTASTINTNSFMSNSASQSARCAPKPTFVSESMPGLATLLPIGPVTVRQQKQALLPGFSAGTSIHSSSTLTPTPITITSSGTSTPSFVTSHSTGCLSNFVSLAPKTLAPSLHPNGLHAVLASNTGPPLQHHQQQQPHHNILRTSQHQQAQQPQHHNHLVSTLVPVSEMPTPVGCVSGPSFVTSSGLPASFIFGGLPNGLVSGSVMEATALPTGLTATSAVTSTISCSNSGNNNSSCSNGSNTSSIGHAPLGSVFLTPALSNPPLSAVVASANGNAASGGGLLASSLVSASLHTAGTTQFSTLSANHHPHHGQQQSVQHVQPQQQMHQTFSHRPFIMHQASAQTMFTSASTSATPTLSGPSVCTGAGAVSRSLSSSGLLSVACSTPSLIAPRPPTVTTNGIVSSAGNGGLVFSSPTLLTASSSHLQAIGTLSPPSLAGTATMATPITTSGTTIVSSLLPPLPQPTVAISETVSLTGLLEASPAQLAGRQRPFGGSGCVPRRLVSNASRVVTATTANQPAAPQPGSAAVTLVTAGLPSACLSKPVSLQYAQQQHQQQQPHLNNSSQQFVTGSLAFATHPIFHPHHHQQQQQHISHPLQHQPSQQISGQPHQHLAQQYQHQHQTHPQATASLIATNTESTGPGFPTHVSLPHGTTTHYLTATAPGTAQFLAASSISQLPSGTSTLTTTATTQSQQPPLISPVSSSPSDSALSAFMQTGCPLTVSGPTTFLLASGPSPAGLFTTASLATDTQHTLSSGAHLRLSQHQQQSQAQHQQQSQAQHQLVSWFLVCVFRS</sequence>
<dbReference type="Proteomes" id="UP000784294">
    <property type="component" value="Unassembled WGS sequence"/>
</dbReference>
<name>A0A3S5CHS2_9PLAT</name>
<evidence type="ECO:0000313" key="2">
    <source>
        <dbReference type="EMBL" id="VEL09428.1"/>
    </source>
</evidence>
<comment type="caution">
    <text evidence="2">The sequence shown here is derived from an EMBL/GenBank/DDBJ whole genome shotgun (WGS) entry which is preliminary data.</text>
</comment>
<feature type="region of interest" description="Disordered" evidence="1">
    <location>
        <begin position="1"/>
        <end position="28"/>
    </location>
</feature>
<protein>
    <submittedName>
        <fullName evidence="2">Uncharacterized protein</fullName>
    </submittedName>
</protein>
<feature type="compositionally biased region" description="Polar residues" evidence="1">
    <location>
        <begin position="68"/>
        <end position="90"/>
    </location>
</feature>
<gene>
    <name evidence="2" type="ORF">PXEA_LOCUS2868</name>
</gene>
<evidence type="ECO:0000256" key="1">
    <source>
        <dbReference type="SAM" id="MobiDB-lite"/>
    </source>
</evidence>
<feature type="region of interest" description="Disordered" evidence="1">
    <location>
        <begin position="1615"/>
        <end position="1640"/>
    </location>
</feature>
<feature type="compositionally biased region" description="Low complexity" evidence="1">
    <location>
        <begin position="1062"/>
        <end position="1074"/>
    </location>
</feature>
<feature type="compositionally biased region" description="Low complexity" evidence="1">
    <location>
        <begin position="299"/>
        <end position="322"/>
    </location>
</feature>